<name>A0A1I0DKA3_9GAMM</name>
<evidence type="ECO:0000313" key="2">
    <source>
        <dbReference type="EMBL" id="SET32778.1"/>
    </source>
</evidence>
<sequence length="145" mass="16114">MKSKLLCTLVLLLPILSVHAEPTCPLMEGTQIIIGASQEVFSSKNSGVKKEELLKQLSNNPQAEKYIPLLTEIVNEIYQLDALNPKIYAAYRTELCFAEQKYETEVKQIDFSKASPLLKACESDSNPTVCAMKVVHKISSIPESL</sequence>
<gene>
    <name evidence="2" type="ORF">SAMN02583745_02023</name>
</gene>
<feature type="signal peptide" evidence="1">
    <location>
        <begin position="1"/>
        <end position="20"/>
    </location>
</feature>
<evidence type="ECO:0000256" key="1">
    <source>
        <dbReference type="SAM" id="SignalP"/>
    </source>
</evidence>
<organism evidence="2 3">
    <name type="scientific">Thorsellia anophelis DSM 18579</name>
    <dbReference type="NCBI Taxonomy" id="1123402"/>
    <lineage>
        <taxon>Bacteria</taxon>
        <taxon>Pseudomonadati</taxon>
        <taxon>Pseudomonadota</taxon>
        <taxon>Gammaproteobacteria</taxon>
        <taxon>Enterobacterales</taxon>
        <taxon>Thorselliaceae</taxon>
        <taxon>Thorsellia</taxon>
    </lineage>
</organism>
<dbReference type="OrthoDB" id="6872401at2"/>
<dbReference type="RefSeq" id="WP_093320527.1">
    <property type="nucleotide sequence ID" value="NZ_FOHV01000017.1"/>
</dbReference>
<dbReference type="AlphaFoldDB" id="A0A1I0DKA3"/>
<accession>A0A1I0DKA3</accession>
<keyword evidence="3" id="KW-1185">Reference proteome</keyword>
<evidence type="ECO:0000313" key="3">
    <source>
        <dbReference type="Proteomes" id="UP000242642"/>
    </source>
</evidence>
<reference evidence="3" key="1">
    <citation type="submission" date="2016-10" db="EMBL/GenBank/DDBJ databases">
        <authorList>
            <person name="Varghese N."/>
            <person name="Submissions S."/>
        </authorList>
    </citation>
    <scope>NUCLEOTIDE SEQUENCE [LARGE SCALE GENOMIC DNA]</scope>
    <source>
        <strain evidence="3">DSM 18579</strain>
    </source>
</reference>
<protein>
    <submittedName>
        <fullName evidence="2">Uncharacterized protein</fullName>
    </submittedName>
</protein>
<dbReference type="Proteomes" id="UP000242642">
    <property type="component" value="Unassembled WGS sequence"/>
</dbReference>
<feature type="chain" id="PRO_5017190147" evidence="1">
    <location>
        <begin position="21"/>
        <end position="145"/>
    </location>
</feature>
<keyword evidence="1" id="KW-0732">Signal</keyword>
<proteinExistence type="predicted"/>
<dbReference type="EMBL" id="FOHV01000017">
    <property type="protein sequence ID" value="SET32778.1"/>
    <property type="molecule type" value="Genomic_DNA"/>
</dbReference>